<dbReference type="KEGG" id="mpro:BJP34_10725"/>
<proteinExistence type="inferred from homology"/>
<comment type="similarity">
    <text evidence="1">Belongs to the AB hydrolase superfamily. AB hydrolase 2 family.</text>
</comment>
<organism evidence="4 5">
    <name type="scientific">Moorena producens PAL-8-15-08-1</name>
    <dbReference type="NCBI Taxonomy" id="1458985"/>
    <lineage>
        <taxon>Bacteria</taxon>
        <taxon>Bacillati</taxon>
        <taxon>Cyanobacteriota</taxon>
        <taxon>Cyanophyceae</taxon>
        <taxon>Coleofasciculales</taxon>
        <taxon>Coleofasciculaceae</taxon>
        <taxon>Moorena</taxon>
    </lineage>
</organism>
<sequence>MSLKYINVPPANNQPPTGLIVCLHGFGANSQDLVSLAEALNLPDYQFLFAEAPFDHPAVPGGKMWYDLNGSDYQGLTESRQQLIDWLKSLAKRPRYANEVSTGVPLSRTILSGFSQGGAMTLDVGLTLPIAGLVSMSGYLHREPQPPTGSSLPPILIVHGRQDEVVPLMAAHHARDTLTGLGIQVKYQEFDMGHQIIPEVVVLFRNFVIQLMANR</sequence>
<dbReference type="InterPro" id="IPR050565">
    <property type="entry name" value="LYPA1-2/EST-like"/>
</dbReference>
<dbReference type="RefSeq" id="WP_070396608.1">
    <property type="nucleotide sequence ID" value="NZ_CP017599.1"/>
</dbReference>
<dbReference type="PANTHER" id="PTHR10655:SF17">
    <property type="entry name" value="LYSOPHOSPHOLIPASE-LIKE PROTEIN 1"/>
    <property type="match status" value="1"/>
</dbReference>
<dbReference type="InterPro" id="IPR029058">
    <property type="entry name" value="AB_hydrolase_fold"/>
</dbReference>
<dbReference type="AlphaFoldDB" id="A0A1D8U305"/>
<gene>
    <name evidence="4" type="ORF">BJP34_10725</name>
</gene>
<evidence type="ECO:0000259" key="3">
    <source>
        <dbReference type="Pfam" id="PF02230"/>
    </source>
</evidence>
<dbReference type="InterPro" id="IPR003140">
    <property type="entry name" value="PLipase/COase/thioEstase"/>
</dbReference>
<protein>
    <submittedName>
        <fullName evidence="4">Serine esterase</fullName>
    </submittedName>
</protein>
<evidence type="ECO:0000313" key="5">
    <source>
        <dbReference type="Proteomes" id="UP000177870"/>
    </source>
</evidence>
<dbReference type="Proteomes" id="UP000177870">
    <property type="component" value="Chromosome"/>
</dbReference>
<dbReference type="Pfam" id="PF02230">
    <property type="entry name" value="Abhydrolase_2"/>
    <property type="match status" value="1"/>
</dbReference>
<dbReference type="EMBL" id="CP017599">
    <property type="protein sequence ID" value="AOX04245.1"/>
    <property type="molecule type" value="Genomic_DNA"/>
</dbReference>
<dbReference type="PANTHER" id="PTHR10655">
    <property type="entry name" value="LYSOPHOSPHOLIPASE-RELATED"/>
    <property type="match status" value="1"/>
</dbReference>
<keyword evidence="2" id="KW-0378">Hydrolase</keyword>
<dbReference type="OrthoDB" id="9801763at2"/>
<evidence type="ECO:0000256" key="1">
    <source>
        <dbReference type="ARBA" id="ARBA00006499"/>
    </source>
</evidence>
<evidence type="ECO:0000256" key="2">
    <source>
        <dbReference type="ARBA" id="ARBA00022801"/>
    </source>
</evidence>
<dbReference type="GO" id="GO:0016787">
    <property type="term" value="F:hydrolase activity"/>
    <property type="evidence" value="ECO:0007669"/>
    <property type="project" value="UniProtKB-KW"/>
</dbReference>
<dbReference type="STRING" id="1458985.BJP34_10725"/>
<accession>A0A1D8U305</accession>
<name>A0A1D8U305_9CYAN</name>
<reference evidence="5" key="1">
    <citation type="submission" date="2016-10" db="EMBL/GenBank/DDBJ databases">
        <title>Comparative genomics uncovers the prolific and rare metabolic potential of the cyanobacterial genus Moorea.</title>
        <authorList>
            <person name="Leao T."/>
            <person name="Castelao G."/>
            <person name="Korobeynikov A."/>
            <person name="Monroe E.A."/>
            <person name="Podell S."/>
            <person name="Glukhov E."/>
            <person name="Allen E."/>
            <person name="Gerwick W.H."/>
            <person name="Gerwick L."/>
        </authorList>
    </citation>
    <scope>NUCLEOTIDE SEQUENCE [LARGE SCALE GENOMIC DNA]</scope>
    <source>
        <strain evidence="5">PAL-8-15-08-1</strain>
    </source>
</reference>
<dbReference type="SUPFAM" id="SSF53474">
    <property type="entry name" value="alpha/beta-Hydrolases"/>
    <property type="match status" value="1"/>
</dbReference>
<evidence type="ECO:0000313" key="4">
    <source>
        <dbReference type="EMBL" id="AOX04245.1"/>
    </source>
</evidence>
<dbReference type="Gene3D" id="3.40.50.1820">
    <property type="entry name" value="alpha/beta hydrolase"/>
    <property type="match status" value="1"/>
</dbReference>
<feature type="domain" description="Phospholipase/carboxylesterase/thioesterase" evidence="3">
    <location>
        <begin position="12"/>
        <end position="208"/>
    </location>
</feature>